<dbReference type="PANTHER" id="PTHR46530:SF1">
    <property type="entry name" value="PROTEIN MONO-ADP-RIBOSYLTRANSFERASE PARP4"/>
    <property type="match status" value="1"/>
</dbReference>
<sequence>MAFFTNCVVVLELKNLPFKEKQKVRLAVTDNGGSLSYVVNKQCSFIVVSSLGNLSSNRQQSAQKHQVPVVGLGYVHACLEKKALLPAVEHVLVSVTPTPYPAPSIQPGMPQSGLNSLCSACCMP</sequence>
<evidence type="ECO:0000313" key="2">
    <source>
        <dbReference type="Proteomes" id="UP000515152"/>
    </source>
</evidence>
<dbReference type="SMART" id="SM00292">
    <property type="entry name" value="BRCT"/>
    <property type="match status" value="1"/>
</dbReference>
<dbReference type="SUPFAM" id="SSF52113">
    <property type="entry name" value="BRCT domain"/>
    <property type="match status" value="1"/>
</dbReference>
<organism evidence="2 3">
    <name type="scientific">Clupea harengus</name>
    <name type="common">Atlantic herring</name>
    <dbReference type="NCBI Taxonomy" id="7950"/>
    <lineage>
        <taxon>Eukaryota</taxon>
        <taxon>Metazoa</taxon>
        <taxon>Chordata</taxon>
        <taxon>Craniata</taxon>
        <taxon>Vertebrata</taxon>
        <taxon>Euteleostomi</taxon>
        <taxon>Actinopterygii</taxon>
        <taxon>Neopterygii</taxon>
        <taxon>Teleostei</taxon>
        <taxon>Clupei</taxon>
        <taxon>Clupeiformes</taxon>
        <taxon>Clupeoidei</taxon>
        <taxon>Clupeidae</taxon>
        <taxon>Clupea</taxon>
    </lineage>
</organism>
<keyword evidence="2" id="KW-1185">Reference proteome</keyword>
<reference evidence="3" key="1">
    <citation type="submission" date="2025-08" db="UniProtKB">
        <authorList>
            <consortium name="RefSeq"/>
        </authorList>
    </citation>
    <scope>IDENTIFICATION</scope>
</reference>
<protein>
    <submittedName>
        <fullName evidence="3">Protein mono-ADP-ribosyltransferase PARP4-like</fullName>
    </submittedName>
</protein>
<dbReference type="Gene3D" id="3.40.50.10190">
    <property type="entry name" value="BRCT domain"/>
    <property type="match status" value="1"/>
</dbReference>
<dbReference type="PROSITE" id="PS50172">
    <property type="entry name" value="BRCT"/>
    <property type="match status" value="1"/>
</dbReference>
<dbReference type="GeneID" id="116224100"/>
<dbReference type="GO" id="GO:0005737">
    <property type="term" value="C:cytoplasm"/>
    <property type="evidence" value="ECO:0007669"/>
    <property type="project" value="TreeGrafter"/>
</dbReference>
<name>A0A6P8GM91_CLUHA</name>
<feature type="domain" description="BRCT" evidence="1">
    <location>
        <begin position="1"/>
        <end position="92"/>
    </location>
</feature>
<evidence type="ECO:0000259" key="1">
    <source>
        <dbReference type="PROSITE" id="PS50172"/>
    </source>
</evidence>
<dbReference type="RefSeq" id="XP_031438721.1">
    <property type="nucleotide sequence ID" value="XM_031582861.1"/>
</dbReference>
<gene>
    <name evidence="3" type="primary">LOC116224100</name>
</gene>
<dbReference type="AlphaFoldDB" id="A0A6P8GM91"/>
<dbReference type="Pfam" id="PF00533">
    <property type="entry name" value="BRCT"/>
    <property type="match status" value="1"/>
</dbReference>
<accession>A0A6P8GM91</accession>
<dbReference type="KEGG" id="char:116224100"/>
<dbReference type="OrthoDB" id="1729737at2759"/>
<dbReference type="InterPro" id="IPR031273">
    <property type="entry name" value="PARP4"/>
</dbReference>
<dbReference type="InterPro" id="IPR036420">
    <property type="entry name" value="BRCT_dom_sf"/>
</dbReference>
<dbReference type="InterPro" id="IPR001357">
    <property type="entry name" value="BRCT_dom"/>
</dbReference>
<dbReference type="Proteomes" id="UP000515152">
    <property type="component" value="Chromosome 2"/>
</dbReference>
<proteinExistence type="predicted"/>
<evidence type="ECO:0000313" key="3">
    <source>
        <dbReference type="RefSeq" id="XP_031438721.1"/>
    </source>
</evidence>
<dbReference type="PANTHER" id="PTHR46530">
    <property type="entry name" value="PROTEIN MONO-ADP-RIBOSYLTRANSFERASE PARP4"/>
    <property type="match status" value="1"/>
</dbReference>
<dbReference type="GO" id="GO:0003950">
    <property type="term" value="F:NAD+ poly-ADP-ribosyltransferase activity"/>
    <property type="evidence" value="ECO:0007669"/>
    <property type="project" value="InterPro"/>
</dbReference>